<dbReference type="STRING" id="431595.K3WW76"/>
<dbReference type="eggNOG" id="KOG0504">
    <property type="taxonomic scope" value="Eukaryota"/>
</dbReference>
<sequence>MIESLHAACRVGDVETVHNYNAQDWEGTPLCVASARGHYEVARILVAAGTYVTVEDDDKWLSPLLIASSDGHFEIVCELVKARAQVNATDAHGRTPLWMASSCGDLETVRALAARGANIGLAYSHHQTPLAVAFIKDHVEVARELVSKGERINTNNPDCVPTLAFRNGPTIDYQNEDGQTML</sequence>
<keyword evidence="5" id="KW-1185">Reference proteome</keyword>
<feature type="repeat" description="ANK" evidence="3">
    <location>
        <begin position="125"/>
        <end position="157"/>
    </location>
</feature>
<dbReference type="InParanoid" id="K3WW76"/>
<dbReference type="EMBL" id="GL376632">
    <property type="status" value="NOT_ANNOTATED_CDS"/>
    <property type="molecule type" value="Genomic_DNA"/>
</dbReference>
<dbReference type="InterPro" id="IPR002110">
    <property type="entry name" value="Ankyrin_rpt"/>
</dbReference>
<feature type="repeat" description="ANK" evidence="3">
    <location>
        <begin position="28"/>
        <end position="57"/>
    </location>
</feature>
<dbReference type="Pfam" id="PF00023">
    <property type="entry name" value="Ank"/>
    <property type="match status" value="1"/>
</dbReference>
<evidence type="ECO:0000256" key="2">
    <source>
        <dbReference type="ARBA" id="ARBA00023043"/>
    </source>
</evidence>
<proteinExistence type="predicted"/>
<dbReference type="InterPro" id="IPR036770">
    <property type="entry name" value="Ankyrin_rpt-contain_sf"/>
</dbReference>
<name>K3WW76_GLOUD</name>
<dbReference type="HOGENOM" id="CLU_000134_18_9_1"/>
<dbReference type="SMART" id="SM00248">
    <property type="entry name" value="ANK"/>
    <property type="match status" value="4"/>
</dbReference>
<reference evidence="5" key="1">
    <citation type="journal article" date="2010" name="Genome Biol.">
        <title>Genome sequence of the necrotrophic plant pathogen Pythium ultimum reveals original pathogenicity mechanisms and effector repertoire.</title>
        <authorList>
            <person name="Levesque C.A."/>
            <person name="Brouwer H."/>
            <person name="Cano L."/>
            <person name="Hamilton J.P."/>
            <person name="Holt C."/>
            <person name="Huitema E."/>
            <person name="Raffaele S."/>
            <person name="Robideau G.P."/>
            <person name="Thines M."/>
            <person name="Win J."/>
            <person name="Zerillo M.M."/>
            <person name="Beakes G.W."/>
            <person name="Boore J.L."/>
            <person name="Busam D."/>
            <person name="Dumas B."/>
            <person name="Ferriera S."/>
            <person name="Fuerstenberg S.I."/>
            <person name="Gachon C.M."/>
            <person name="Gaulin E."/>
            <person name="Govers F."/>
            <person name="Grenville-Briggs L."/>
            <person name="Horner N."/>
            <person name="Hostetler J."/>
            <person name="Jiang R.H."/>
            <person name="Johnson J."/>
            <person name="Krajaejun T."/>
            <person name="Lin H."/>
            <person name="Meijer H.J."/>
            <person name="Moore B."/>
            <person name="Morris P."/>
            <person name="Phuntmart V."/>
            <person name="Puiu D."/>
            <person name="Shetty J."/>
            <person name="Stajich J.E."/>
            <person name="Tripathy S."/>
            <person name="Wawra S."/>
            <person name="van West P."/>
            <person name="Whitty B.R."/>
            <person name="Coutinho P.M."/>
            <person name="Henrissat B."/>
            <person name="Martin F."/>
            <person name="Thomas P.D."/>
            <person name="Tyler B.M."/>
            <person name="De Vries R.P."/>
            <person name="Kamoun S."/>
            <person name="Yandell M."/>
            <person name="Tisserat N."/>
            <person name="Buell C.R."/>
        </authorList>
    </citation>
    <scope>NUCLEOTIDE SEQUENCE</scope>
    <source>
        <strain evidence="5">DAOM:BR144</strain>
    </source>
</reference>
<feature type="repeat" description="ANK" evidence="3">
    <location>
        <begin position="59"/>
        <end position="91"/>
    </location>
</feature>
<dbReference type="VEuPathDB" id="FungiDB:PYU1_G009206"/>
<evidence type="ECO:0000313" key="5">
    <source>
        <dbReference type="Proteomes" id="UP000019132"/>
    </source>
</evidence>
<protein>
    <submittedName>
        <fullName evidence="4">Uncharacterized protein</fullName>
    </submittedName>
</protein>
<dbReference type="Gene3D" id="1.25.40.20">
    <property type="entry name" value="Ankyrin repeat-containing domain"/>
    <property type="match status" value="1"/>
</dbReference>
<evidence type="ECO:0000313" key="4">
    <source>
        <dbReference type="EnsemblProtists" id="PYU1_T009224"/>
    </source>
</evidence>
<dbReference type="SUPFAM" id="SSF48403">
    <property type="entry name" value="Ankyrin repeat"/>
    <property type="match status" value="1"/>
</dbReference>
<dbReference type="AlphaFoldDB" id="K3WW76"/>
<organism evidence="4 5">
    <name type="scientific">Globisporangium ultimum (strain ATCC 200006 / CBS 805.95 / DAOM BR144)</name>
    <name type="common">Pythium ultimum</name>
    <dbReference type="NCBI Taxonomy" id="431595"/>
    <lineage>
        <taxon>Eukaryota</taxon>
        <taxon>Sar</taxon>
        <taxon>Stramenopiles</taxon>
        <taxon>Oomycota</taxon>
        <taxon>Peronosporomycetes</taxon>
        <taxon>Pythiales</taxon>
        <taxon>Pythiaceae</taxon>
        <taxon>Globisporangium</taxon>
    </lineage>
</organism>
<dbReference type="PANTHER" id="PTHR24171">
    <property type="entry name" value="ANKYRIN REPEAT DOMAIN-CONTAINING PROTEIN 39-RELATED"/>
    <property type="match status" value="1"/>
</dbReference>
<dbReference type="PANTHER" id="PTHR24171:SF9">
    <property type="entry name" value="ANKYRIN REPEAT DOMAIN-CONTAINING PROTEIN 39"/>
    <property type="match status" value="1"/>
</dbReference>
<dbReference type="Pfam" id="PF12796">
    <property type="entry name" value="Ank_2"/>
    <property type="match status" value="1"/>
</dbReference>
<keyword evidence="1" id="KW-0677">Repeat</keyword>
<feature type="repeat" description="ANK" evidence="3">
    <location>
        <begin position="92"/>
        <end position="124"/>
    </location>
</feature>
<dbReference type="OMA" id="EIVCELV"/>
<dbReference type="EnsemblProtists" id="PYU1_T009224">
    <property type="protein sequence ID" value="PYU1_T009224"/>
    <property type="gene ID" value="PYU1_G009206"/>
</dbReference>
<reference evidence="5" key="2">
    <citation type="submission" date="2010-04" db="EMBL/GenBank/DDBJ databases">
        <authorList>
            <person name="Buell R."/>
            <person name="Hamilton J."/>
            <person name="Hostetler J."/>
        </authorList>
    </citation>
    <scope>NUCLEOTIDE SEQUENCE [LARGE SCALE GENOMIC DNA]</scope>
    <source>
        <strain evidence="5">DAOM:BR144</strain>
    </source>
</reference>
<accession>K3WW76</accession>
<evidence type="ECO:0000256" key="3">
    <source>
        <dbReference type="PROSITE-ProRule" id="PRU00023"/>
    </source>
</evidence>
<dbReference type="PROSITE" id="PS50088">
    <property type="entry name" value="ANK_REPEAT"/>
    <property type="match status" value="4"/>
</dbReference>
<dbReference type="PROSITE" id="PS50297">
    <property type="entry name" value="ANK_REP_REGION"/>
    <property type="match status" value="1"/>
</dbReference>
<evidence type="ECO:0000256" key="1">
    <source>
        <dbReference type="ARBA" id="ARBA00022737"/>
    </source>
</evidence>
<dbReference type="Proteomes" id="UP000019132">
    <property type="component" value="Unassembled WGS sequence"/>
</dbReference>
<reference evidence="4" key="3">
    <citation type="submission" date="2015-02" db="UniProtKB">
        <authorList>
            <consortium name="EnsemblProtists"/>
        </authorList>
    </citation>
    <scope>IDENTIFICATION</scope>
    <source>
        <strain evidence="4">DAOM BR144</strain>
    </source>
</reference>
<keyword evidence="2 3" id="KW-0040">ANK repeat</keyword>